<name>A0ACB5TK77_CANBO</name>
<comment type="caution">
    <text evidence="1">The sequence shown here is derived from an EMBL/GenBank/DDBJ whole genome shotgun (WGS) entry which is preliminary data.</text>
</comment>
<protein>
    <submittedName>
        <fullName evidence="1">Unnamed protein product</fullName>
    </submittedName>
</protein>
<dbReference type="Proteomes" id="UP001165101">
    <property type="component" value="Unassembled WGS sequence"/>
</dbReference>
<dbReference type="EMBL" id="BSXV01000591">
    <property type="protein sequence ID" value="GME89774.1"/>
    <property type="molecule type" value="Genomic_DNA"/>
</dbReference>
<evidence type="ECO:0000313" key="1">
    <source>
        <dbReference type="EMBL" id="GME89774.1"/>
    </source>
</evidence>
<evidence type="ECO:0000313" key="2">
    <source>
        <dbReference type="Proteomes" id="UP001165101"/>
    </source>
</evidence>
<proteinExistence type="predicted"/>
<accession>A0ACB5TK77</accession>
<reference evidence="1" key="1">
    <citation type="submission" date="2023-04" db="EMBL/GenBank/DDBJ databases">
        <title>Candida boidinii NBRC 1967.</title>
        <authorList>
            <person name="Ichikawa N."/>
            <person name="Sato H."/>
            <person name="Tonouchi N."/>
        </authorList>
    </citation>
    <scope>NUCLEOTIDE SEQUENCE</scope>
    <source>
        <strain evidence="1">NBRC 1967</strain>
    </source>
</reference>
<organism evidence="1 2">
    <name type="scientific">Candida boidinii</name>
    <name type="common">Yeast</name>
    <dbReference type="NCBI Taxonomy" id="5477"/>
    <lineage>
        <taxon>Eukaryota</taxon>
        <taxon>Fungi</taxon>
        <taxon>Dikarya</taxon>
        <taxon>Ascomycota</taxon>
        <taxon>Saccharomycotina</taxon>
        <taxon>Pichiomycetes</taxon>
        <taxon>Pichiales</taxon>
        <taxon>Pichiaceae</taxon>
        <taxon>Ogataea</taxon>
        <taxon>Ogataea/Candida clade</taxon>
    </lineage>
</organism>
<sequence>MNSSNKANPILSQIPLIVIPGKYEKPKTVTLPYDFVELPSELPITEQEIKADTQRLEELITNQQSLIDKINNDYGEDSKRGDLYYQWKRETILKTAPGYLDGGIQLMSPTRKYDIDIHNDKQKQLDEQLDEQLNEQPDQQPDQHQDDSNDDRNIDKVTNDLNSTTIN</sequence>
<keyword evidence="2" id="KW-1185">Reference proteome</keyword>
<gene>
    <name evidence="1" type="ORF">Cboi01_000155000</name>
</gene>